<evidence type="ECO:0000256" key="6">
    <source>
        <dbReference type="ARBA" id="ARBA00023136"/>
    </source>
</evidence>
<dbReference type="PANTHER" id="PTHR48090">
    <property type="entry name" value="UNDECAPRENYL-PHOSPHATE 4-DEOXY-4-FORMAMIDO-L-ARABINOSE TRANSFERASE-RELATED"/>
    <property type="match status" value="1"/>
</dbReference>
<name>A0A1K1RQS2_9BACT</name>
<evidence type="ECO:0000313" key="9">
    <source>
        <dbReference type="EMBL" id="SFW74441.1"/>
    </source>
</evidence>
<evidence type="ECO:0000256" key="1">
    <source>
        <dbReference type="ARBA" id="ARBA00004141"/>
    </source>
</evidence>
<evidence type="ECO:0000256" key="5">
    <source>
        <dbReference type="ARBA" id="ARBA00022989"/>
    </source>
</evidence>
<dbReference type="GO" id="GO:0005886">
    <property type="term" value="C:plasma membrane"/>
    <property type="evidence" value="ECO:0007669"/>
    <property type="project" value="TreeGrafter"/>
</dbReference>
<dbReference type="EMBL" id="CP140154">
    <property type="protein sequence ID" value="WQG91958.1"/>
    <property type="molecule type" value="Genomic_DNA"/>
</dbReference>
<dbReference type="Pfam" id="PF00535">
    <property type="entry name" value="Glycos_transf_2"/>
    <property type="match status" value="1"/>
</dbReference>
<evidence type="ECO:0000313" key="12">
    <source>
        <dbReference type="Proteomes" id="UP001326715"/>
    </source>
</evidence>
<organism evidence="9 11">
    <name type="scientific">Chitinophaga sancti</name>
    <dbReference type="NCBI Taxonomy" id="1004"/>
    <lineage>
        <taxon>Bacteria</taxon>
        <taxon>Pseudomonadati</taxon>
        <taxon>Bacteroidota</taxon>
        <taxon>Chitinophagia</taxon>
        <taxon>Chitinophagales</taxon>
        <taxon>Chitinophagaceae</taxon>
        <taxon>Chitinophaga</taxon>
    </lineage>
</organism>
<feature type="transmembrane region" description="Helical" evidence="7">
    <location>
        <begin position="229"/>
        <end position="251"/>
    </location>
</feature>
<keyword evidence="4 7" id="KW-0812">Transmembrane</keyword>
<gene>
    <name evidence="9" type="ORF">SAMN05661012_04162</name>
    <name evidence="10" type="ORF">SR876_10610</name>
</gene>
<dbReference type="InterPro" id="IPR050256">
    <property type="entry name" value="Glycosyltransferase_2"/>
</dbReference>
<comment type="subcellular location">
    <subcellularLocation>
        <location evidence="1">Membrane</location>
        <topology evidence="1">Multi-pass membrane protein</topology>
    </subcellularLocation>
</comment>
<dbReference type="Proteomes" id="UP000183788">
    <property type="component" value="Unassembled WGS sequence"/>
</dbReference>
<dbReference type="InterPro" id="IPR001173">
    <property type="entry name" value="Glyco_trans_2-like"/>
</dbReference>
<reference evidence="9 11" key="1">
    <citation type="submission" date="2016-11" db="EMBL/GenBank/DDBJ databases">
        <authorList>
            <person name="Jaros S."/>
            <person name="Januszkiewicz K."/>
            <person name="Wedrychowicz H."/>
        </authorList>
    </citation>
    <scope>NUCLEOTIDE SEQUENCE [LARGE SCALE GENOMIC DNA]</scope>
    <source>
        <strain evidence="9 11">DSM 784</strain>
    </source>
</reference>
<feature type="domain" description="Glycosyltransferase 2-like" evidence="8">
    <location>
        <begin position="7"/>
        <end position="168"/>
    </location>
</feature>
<sequence length="315" mass="35601">MTLKSVTIVIPIYNERDNIYVLKNAIHKIFAGLHYKYNILYVDDGSSDGTPGILAKVSQFDDRVEYVSLSRNFGHQAALKAGLDMADGDCVISMDGDMQHPASVLPLLLKQWEEGYDIVNTVRLEDKKLSYFKRKSSRLFYKLINHLSEFEIRAGSADFRLVSRKALDVICSLNEHDPFFRGLVSWIGFSQTHVVYQADERSFGSSKYSFKKMVQLAVRGITSFSIRPLYVAIYPGILISLMSSLYIPYALYSYFAGEAQPGWTSLIVTVSFFSGLQLMLLGIIGMYLGKVTNEVKKRPVYIIKESSLTKIANFI</sequence>
<evidence type="ECO:0000313" key="11">
    <source>
        <dbReference type="Proteomes" id="UP000183788"/>
    </source>
</evidence>
<evidence type="ECO:0000256" key="3">
    <source>
        <dbReference type="ARBA" id="ARBA00022679"/>
    </source>
</evidence>
<dbReference type="EMBL" id="FPIZ01000013">
    <property type="protein sequence ID" value="SFW74441.1"/>
    <property type="molecule type" value="Genomic_DNA"/>
</dbReference>
<proteinExistence type="predicted"/>
<feature type="transmembrane region" description="Helical" evidence="7">
    <location>
        <begin position="263"/>
        <end position="288"/>
    </location>
</feature>
<evidence type="ECO:0000256" key="4">
    <source>
        <dbReference type="ARBA" id="ARBA00022692"/>
    </source>
</evidence>
<keyword evidence="12" id="KW-1185">Reference proteome</keyword>
<dbReference type="SUPFAM" id="SSF53448">
    <property type="entry name" value="Nucleotide-diphospho-sugar transferases"/>
    <property type="match status" value="1"/>
</dbReference>
<keyword evidence="2 9" id="KW-0328">Glycosyltransferase</keyword>
<evidence type="ECO:0000313" key="10">
    <source>
        <dbReference type="EMBL" id="WQG91958.1"/>
    </source>
</evidence>
<dbReference type="EC" id="2.4.-.-" evidence="10"/>
<evidence type="ECO:0000256" key="2">
    <source>
        <dbReference type="ARBA" id="ARBA00022676"/>
    </source>
</evidence>
<keyword evidence="6 7" id="KW-0472">Membrane</keyword>
<dbReference type="Gene3D" id="3.90.550.10">
    <property type="entry name" value="Spore Coat Polysaccharide Biosynthesis Protein SpsA, Chain A"/>
    <property type="match status" value="1"/>
</dbReference>
<dbReference type="Proteomes" id="UP001326715">
    <property type="component" value="Chromosome"/>
</dbReference>
<keyword evidence="5 7" id="KW-1133">Transmembrane helix</keyword>
<dbReference type="STRING" id="1004.SAMN05661012_04162"/>
<dbReference type="InterPro" id="IPR029044">
    <property type="entry name" value="Nucleotide-diphossugar_trans"/>
</dbReference>
<accession>A0A1K1RQS2</accession>
<dbReference type="GO" id="GO:0016757">
    <property type="term" value="F:glycosyltransferase activity"/>
    <property type="evidence" value="ECO:0007669"/>
    <property type="project" value="UniProtKB-KW"/>
</dbReference>
<dbReference type="CDD" id="cd04187">
    <property type="entry name" value="DPM1_like_bac"/>
    <property type="match status" value="1"/>
</dbReference>
<dbReference type="PANTHER" id="PTHR48090:SF1">
    <property type="entry name" value="PROPHAGE BACTOPRENOL GLUCOSYL TRANSFERASE HOMOLOG"/>
    <property type="match status" value="1"/>
</dbReference>
<dbReference type="AlphaFoldDB" id="A0A1K1RQS2"/>
<protein>
    <submittedName>
        <fullName evidence="9">Dolichol-phosphate mannosyltransferase</fullName>
    </submittedName>
    <submittedName>
        <fullName evidence="10">Glycosyltransferase family 2 protein</fullName>
        <ecNumber evidence="10">2.4.-.-</ecNumber>
    </submittedName>
</protein>
<keyword evidence="3 9" id="KW-0808">Transferase</keyword>
<evidence type="ECO:0000259" key="8">
    <source>
        <dbReference type="Pfam" id="PF00535"/>
    </source>
</evidence>
<evidence type="ECO:0000256" key="7">
    <source>
        <dbReference type="SAM" id="Phobius"/>
    </source>
</evidence>
<dbReference type="RefSeq" id="WP_218164053.1">
    <property type="nucleotide sequence ID" value="NZ_CP139972.1"/>
</dbReference>
<reference evidence="10 12" key="2">
    <citation type="submission" date="2023-11" db="EMBL/GenBank/DDBJ databases">
        <title>MicrobeMod: A computational toolkit for identifying prokaryotic methylation and restriction-modification with nanopore sequencing.</title>
        <authorList>
            <person name="Crits-Christoph A."/>
            <person name="Kang S.C."/>
            <person name="Lee H."/>
            <person name="Ostrov N."/>
        </authorList>
    </citation>
    <scope>NUCLEOTIDE SEQUENCE [LARGE SCALE GENOMIC DNA]</scope>
    <source>
        <strain evidence="10 12">ATCC 23090</strain>
    </source>
</reference>